<feature type="transmembrane region" description="Helical" evidence="6">
    <location>
        <begin position="64"/>
        <end position="88"/>
    </location>
</feature>
<feature type="transmembrane region" description="Helical" evidence="6">
    <location>
        <begin position="135"/>
        <end position="154"/>
    </location>
</feature>
<keyword evidence="8" id="KW-1185">Reference proteome</keyword>
<dbReference type="AlphaFoldDB" id="A0AAW0Q7S5"/>
<evidence type="ECO:0000256" key="3">
    <source>
        <dbReference type="ARBA" id="ARBA00022989"/>
    </source>
</evidence>
<dbReference type="InterPro" id="IPR011701">
    <property type="entry name" value="MFS"/>
</dbReference>
<keyword evidence="4 6" id="KW-0472">Membrane</keyword>
<dbReference type="PANTHER" id="PTHR23502:SF164">
    <property type="entry name" value="MAJOR FACILITATOR SUPERFAMILY (MFS) PROFILE DOMAIN-CONTAINING PROTEIN"/>
    <property type="match status" value="1"/>
</dbReference>
<reference evidence="7 8" key="1">
    <citation type="submission" date="2023-01" db="EMBL/GenBank/DDBJ databases">
        <title>Analysis of 21 Apiospora genomes using comparative genomics revels a genus with tremendous synthesis potential of carbohydrate active enzymes and secondary metabolites.</title>
        <authorList>
            <person name="Sorensen T."/>
        </authorList>
    </citation>
    <scope>NUCLEOTIDE SEQUENCE [LARGE SCALE GENOMIC DNA]</scope>
    <source>
        <strain evidence="7 8">CBS 117206</strain>
    </source>
</reference>
<sequence length="571" mass="62684">MDDTKLKPSSDHVEDLDVVKDSDILQGEVAVMGTVKLTEGKVIYIPTPTADPQDPLNMSLWQKYMVLTVISIFSCLGLSLISGFGGLLGFYIPEYSAAGKGYADITHLMTYPTLFMGIGNLFGMPLAYAVGRRAVLLGSTIIMILAAGVAAGAQNFEWHLAARMVLGLAAGQSEALVPMITQVRYHRPLIPNPVRCLATAEVFFLHERSRGLMIQQTIQVILTAVWTVFAGPIAGAITPQWWYGLGAVLAGVQFVLAVFFVPETKYYRPMASFQETPSSNETATDDNNNNTATSSADNTSIDMVAAGMCTERPPLDYINFAPRTWRSDMRLWVGDVEWRKGWEAFYQTFELVLYPNVFWALCINGLTLGVNVAIGTTYGNIVTSPPYNWPQTSASYVNIGQIATAILALPLFGHGSDGLIRWFSRRRGGMHEPETRLLPLIFPMAVGVFTAVLYGQGAAHPEKYHWFVYVWGVAAYYFCFVGANIVAITYLLDSYPTRAGPLLIIICAFRGIISFGVSYGITPFIETAGWDGAFGAFGAMTGFFGLMGIPIYVWGKQIRQFTGKFTKDKSD</sequence>
<gene>
    <name evidence="7" type="ORF">PG999_012749</name>
</gene>
<evidence type="ECO:0000256" key="2">
    <source>
        <dbReference type="ARBA" id="ARBA00022692"/>
    </source>
</evidence>
<evidence type="ECO:0000256" key="6">
    <source>
        <dbReference type="SAM" id="Phobius"/>
    </source>
</evidence>
<dbReference type="EMBL" id="JAQQWP010000010">
    <property type="protein sequence ID" value="KAK8096805.1"/>
    <property type="molecule type" value="Genomic_DNA"/>
</dbReference>
<evidence type="ECO:0000256" key="5">
    <source>
        <dbReference type="SAM" id="MobiDB-lite"/>
    </source>
</evidence>
<name>A0AAW0Q7S5_9PEZI</name>
<dbReference type="SUPFAM" id="SSF103473">
    <property type="entry name" value="MFS general substrate transporter"/>
    <property type="match status" value="1"/>
</dbReference>
<feature type="transmembrane region" description="Helical" evidence="6">
    <location>
        <begin position="351"/>
        <end position="374"/>
    </location>
</feature>
<dbReference type="InterPro" id="IPR036259">
    <property type="entry name" value="MFS_trans_sf"/>
</dbReference>
<comment type="subcellular location">
    <subcellularLocation>
        <location evidence="1">Membrane</location>
        <topology evidence="1">Multi-pass membrane protein</topology>
    </subcellularLocation>
</comment>
<dbReference type="Pfam" id="PF07690">
    <property type="entry name" value="MFS_1"/>
    <property type="match status" value="1"/>
</dbReference>
<protein>
    <recommendedName>
        <fullName evidence="9">Major Facilitator Superfamily protein</fullName>
    </recommendedName>
</protein>
<evidence type="ECO:0000256" key="4">
    <source>
        <dbReference type="ARBA" id="ARBA00023136"/>
    </source>
</evidence>
<feature type="region of interest" description="Disordered" evidence="5">
    <location>
        <begin position="275"/>
        <end position="296"/>
    </location>
</feature>
<feature type="transmembrane region" description="Helical" evidence="6">
    <location>
        <begin position="437"/>
        <end position="454"/>
    </location>
</feature>
<keyword evidence="3 6" id="KW-1133">Transmembrane helix</keyword>
<dbReference type="GO" id="GO:0005886">
    <property type="term" value="C:plasma membrane"/>
    <property type="evidence" value="ECO:0007669"/>
    <property type="project" value="TreeGrafter"/>
</dbReference>
<evidence type="ECO:0008006" key="9">
    <source>
        <dbReference type="Google" id="ProtNLM"/>
    </source>
</evidence>
<feature type="transmembrane region" description="Helical" evidence="6">
    <location>
        <begin position="108"/>
        <end position="128"/>
    </location>
</feature>
<feature type="transmembrane region" description="Helical" evidence="6">
    <location>
        <begin position="499"/>
        <end position="521"/>
    </location>
</feature>
<comment type="caution">
    <text evidence="7">The sequence shown here is derived from an EMBL/GenBank/DDBJ whole genome shotgun (WGS) entry which is preliminary data.</text>
</comment>
<feature type="transmembrane region" description="Helical" evidence="6">
    <location>
        <begin position="394"/>
        <end position="416"/>
    </location>
</feature>
<dbReference type="PANTHER" id="PTHR23502">
    <property type="entry name" value="MAJOR FACILITATOR SUPERFAMILY"/>
    <property type="match status" value="1"/>
</dbReference>
<feature type="transmembrane region" description="Helical" evidence="6">
    <location>
        <begin position="533"/>
        <end position="554"/>
    </location>
</feature>
<dbReference type="Proteomes" id="UP001392437">
    <property type="component" value="Unassembled WGS sequence"/>
</dbReference>
<feature type="transmembrane region" description="Helical" evidence="6">
    <location>
        <begin position="241"/>
        <end position="261"/>
    </location>
</feature>
<organism evidence="7 8">
    <name type="scientific">Apiospora kogelbergensis</name>
    <dbReference type="NCBI Taxonomy" id="1337665"/>
    <lineage>
        <taxon>Eukaryota</taxon>
        <taxon>Fungi</taxon>
        <taxon>Dikarya</taxon>
        <taxon>Ascomycota</taxon>
        <taxon>Pezizomycotina</taxon>
        <taxon>Sordariomycetes</taxon>
        <taxon>Xylariomycetidae</taxon>
        <taxon>Amphisphaeriales</taxon>
        <taxon>Apiosporaceae</taxon>
        <taxon>Apiospora</taxon>
    </lineage>
</organism>
<evidence type="ECO:0000313" key="7">
    <source>
        <dbReference type="EMBL" id="KAK8096805.1"/>
    </source>
</evidence>
<feature type="transmembrane region" description="Helical" evidence="6">
    <location>
        <begin position="466"/>
        <end position="492"/>
    </location>
</feature>
<evidence type="ECO:0000313" key="8">
    <source>
        <dbReference type="Proteomes" id="UP001392437"/>
    </source>
</evidence>
<dbReference type="Gene3D" id="1.20.1250.20">
    <property type="entry name" value="MFS general substrate transporter like domains"/>
    <property type="match status" value="1"/>
</dbReference>
<feature type="compositionally biased region" description="Low complexity" evidence="5">
    <location>
        <begin position="278"/>
        <end position="296"/>
    </location>
</feature>
<keyword evidence="2 6" id="KW-0812">Transmembrane</keyword>
<proteinExistence type="predicted"/>
<dbReference type="GO" id="GO:0022857">
    <property type="term" value="F:transmembrane transporter activity"/>
    <property type="evidence" value="ECO:0007669"/>
    <property type="project" value="InterPro"/>
</dbReference>
<accession>A0AAW0Q7S5</accession>
<evidence type="ECO:0000256" key="1">
    <source>
        <dbReference type="ARBA" id="ARBA00004141"/>
    </source>
</evidence>